<sequence length="114" mass="11787">MREELIVRLRGAWQQTEPPDSELVGTALAPFGADLVGVMAVAPGDLRMLIVVPETADLIAVGSAVAGVLALPSPRITFEREISEVRGIAGRGYSCSCGGVDGDHTAECPRAAGT</sequence>
<dbReference type="AlphaFoldDB" id="A0A499UB68"/>
<evidence type="ECO:0000313" key="1">
    <source>
        <dbReference type="EMBL" id="BBJ38063.1"/>
    </source>
</evidence>
<gene>
    <name evidence="1" type="ORF">SSPO_007810</name>
</gene>
<reference evidence="1 2" key="1">
    <citation type="journal article" date="2020" name="Int. J. Syst. Evol. Microbiol.">
        <title>Reclassification of Streptomyces castelarensis and Streptomyces sporoclivatus as later heterotypic synonyms of Streptomyces antimycoticus.</title>
        <authorList>
            <person name="Komaki H."/>
            <person name="Tamura T."/>
        </authorList>
    </citation>
    <scope>NUCLEOTIDE SEQUENCE [LARGE SCALE GENOMIC DNA]</scope>
    <source>
        <strain evidence="1 2">NBRC 100767</strain>
    </source>
</reference>
<dbReference type="EMBL" id="AP019620">
    <property type="protein sequence ID" value="BBJ38063.1"/>
    <property type="molecule type" value="Genomic_DNA"/>
</dbReference>
<organism evidence="1 2">
    <name type="scientific">Streptomyces antimycoticus</name>
    <dbReference type="NCBI Taxonomy" id="68175"/>
    <lineage>
        <taxon>Bacteria</taxon>
        <taxon>Bacillati</taxon>
        <taxon>Actinomycetota</taxon>
        <taxon>Actinomycetes</taxon>
        <taxon>Kitasatosporales</taxon>
        <taxon>Streptomycetaceae</taxon>
        <taxon>Streptomyces</taxon>
        <taxon>Streptomyces violaceusniger group</taxon>
    </lineage>
</organism>
<name>A0A499UB68_9ACTN</name>
<accession>A0A499UB68</accession>
<protein>
    <submittedName>
        <fullName evidence="1">Uncharacterized protein</fullName>
    </submittedName>
</protein>
<proteinExistence type="predicted"/>
<dbReference type="Proteomes" id="UP000463951">
    <property type="component" value="Chromosome"/>
</dbReference>
<evidence type="ECO:0000313" key="2">
    <source>
        <dbReference type="Proteomes" id="UP000463951"/>
    </source>
</evidence>